<proteinExistence type="predicted"/>
<dbReference type="SUPFAM" id="SSF55729">
    <property type="entry name" value="Acyl-CoA N-acyltransferases (Nat)"/>
    <property type="match status" value="1"/>
</dbReference>
<dbReference type="GO" id="GO:0008080">
    <property type="term" value="F:N-acetyltransferase activity"/>
    <property type="evidence" value="ECO:0007669"/>
    <property type="project" value="TreeGrafter"/>
</dbReference>
<accession>A0A0B7HKZ4</accession>
<dbReference type="PANTHER" id="PTHR13355:SF15">
    <property type="entry name" value="GCN5-RELATED N-ACETYLTRANSFERASE 3, CHLOROPLASTIC"/>
    <property type="match status" value="1"/>
</dbReference>
<evidence type="ECO:0000259" key="1">
    <source>
        <dbReference type="PROSITE" id="PS51186"/>
    </source>
</evidence>
<dbReference type="PANTHER" id="PTHR13355">
    <property type="entry name" value="GLUCOSAMINE 6-PHOSPHATE N-ACETYLTRANSFERASE"/>
    <property type="match status" value="1"/>
</dbReference>
<dbReference type="PROSITE" id="PS51186">
    <property type="entry name" value="GNAT"/>
    <property type="match status" value="1"/>
</dbReference>
<keyword evidence="3" id="KW-1185">Reference proteome</keyword>
<dbReference type="Gene3D" id="3.40.630.30">
    <property type="match status" value="1"/>
</dbReference>
<keyword evidence="2" id="KW-0808">Transferase</keyword>
<dbReference type="RefSeq" id="WP_041994686.1">
    <property type="nucleotide sequence ID" value="NZ_CDOD01000067.1"/>
</dbReference>
<dbReference type="eggNOG" id="COG0456">
    <property type="taxonomic scope" value="Bacteria"/>
</dbReference>
<dbReference type="CDD" id="cd04301">
    <property type="entry name" value="NAT_SF"/>
    <property type="match status" value="1"/>
</dbReference>
<dbReference type="EMBL" id="CDOD01000067">
    <property type="protein sequence ID" value="CEN39940.1"/>
    <property type="molecule type" value="Genomic_DNA"/>
</dbReference>
<dbReference type="InterPro" id="IPR039143">
    <property type="entry name" value="GNPNAT1-like"/>
</dbReference>
<evidence type="ECO:0000313" key="2">
    <source>
        <dbReference type="EMBL" id="CEN39940.1"/>
    </source>
</evidence>
<dbReference type="Proteomes" id="UP000038055">
    <property type="component" value="Unassembled WGS sequence"/>
</dbReference>
<dbReference type="STRING" id="28189.CCYN74_360032"/>
<name>A0A0B7HKZ4_9FLAO</name>
<sequence length="147" mass="16581">MVTFLTKELITPVIEQDARDLFSLLSKRKQLTLSEVFNNEKEAPFIACYIENGRLLGMASMAVYKVISGHKGWIEDVVVSESQRGKKIGKQLIQALIEKGKSLDLGEILLFTSADKVGAIKLYEQEEFKDKGVLVYVKALKEIYPKQ</sequence>
<reference evidence="3" key="1">
    <citation type="submission" date="2015-01" db="EMBL/GenBank/DDBJ databases">
        <authorList>
            <person name="MANFREDI Pablo"/>
        </authorList>
    </citation>
    <scope>NUCLEOTIDE SEQUENCE [LARGE SCALE GENOMIC DNA]</scope>
    <source>
        <strain evidence="3">Ccyn2B</strain>
    </source>
</reference>
<dbReference type="InterPro" id="IPR016181">
    <property type="entry name" value="Acyl_CoA_acyltransferase"/>
</dbReference>
<gene>
    <name evidence="2" type="ORF">CCYN2B_90004</name>
</gene>
<organism evidence="2 3">
    <name type="scientific">Capnocytophaga cynodegmi</name>
    <dbReference type="NCBI Taxonomy" id="28189"/>
    <lineage>
        <taxon>Bacteria</taxon>
        <taxon>Pseudomonadati</taxon>
        <taxon>Bacteroidota</taxon>
        <taxon>Flavobacteriia</taxon>
        <taxon>Flavobacteriales</taxon>
        <taxon>Flavobacteriaceae</taxon>
        <taxon>Capnocytophaga</taxon>
    </lineage>
</organism>
<evidence type="ECO:0000313" key="3">
    <source>
        <dbReference type="Proteomes" id="UP000038055"/>
    </source>
</evidence>
<protein>
    <submittedName>
        <fullName evidence="2">Acetyltransferase, GNAT family</fullName>
    </submittedName>
</protein>
<dbReference type="Pfam" id="PF00583">
    <property type="entry name" value="Acetyltransf_1"/>
    <property type="match status" value="1"/>
</dbReference>
<feature type="domain" description="N-acetyltransferase" evidence="1">
    <location>
        <begin position="8"/>
        <end position="147"/>
    </location>
</feature>
<dbReference type="AlphaFoldDB" id="A0A0B7HKZ4"/>
<dbReference type="InterPro" id="IPR000182">
    <property type="entry name" value="GNAT_dom"/>
</dbReference>